<dbReference type="InterPro" id="IPR035623">
    <property type="entry name" value="SUA-like_OCRE"/>
</dbReference>
<dbReference type="InterPro" id="IPR000504">
    <property type="entry name" value="RRM_dom"/>
</dbReference>
<dbReference type="GO" id="GO:0003723">
    <property type="term" value="F:RNA binding"/>
    <property type="evidence" value="ECO:0007669"/>
    <property type="project" value="UniProtKB-UniRule"/>
</dbReference>
<evidence type="ECO:0000259" key="5">
    <source>
        <dbReference type="PROSITE" id="PS50102"/>
    </source>
</evidence>
<feature type="region of interest" description="Disordered" evidence="4">
    <location>
        <begin position="513"/>
        <end position="538"/>
    </location>
</feature>
<dbReference type="AlphaFoldDB" id="A0A9Q0ZLB1"/>
<feature type="compositionally biased region" description="Basic residues" evidence="4">
    <location>
        <begin position="227"/>
        <end position="237"/>
    </location>
</feature>
<accession>A0A9Q0ZLB1</accession>
<feature type="domain" description="RRM" evidence="5">
    <location>
        <begin position="273"/>
        <end position="353"/>
    </location>
</feature>
<feature type="compositionally biased region" description="Basic and acidic residues" evidence="4">
    <location>
        <begin position="171"/>
        <end position="202"/>
    </location>
</feature>
<dbReference type="InterPro" id="IPR041591">
    <property type="entry name" value="OCRE"/>
</dbReference>
<keyword evidence="2" id="KW-0539">Nucleus</keyword>
<dbReference type="GO" id="GO:0005634">
    <property type="term" value="C:nucleus"/>
    <property type="evidence" value="ECO:0007669"/>
    <property type="project" value="UniProtKB-SubCell"/>
</dbReference>
<dbReference type="Gene3D" id="3.30.70.330">
    <property type="match status" value="2"/>
</dbReference>
<feature type="domain" description="RRM" evidence="5">
    <location>
        <begin position="397"/>
        <end position="477"/>
    </location>
</feature>
<dbReference type="Pfam" id="PF00076">
    <property type="entry name" value="RRM_1"/>
    <property type="match status" value="2"/>
</dbReference>
<feature type="compositionally biased region" description="Basic and acidic residues" evidence="4">
    <location>
        <begin position="854"/>
        <end position="872"/>
    </location>
</feature>
<feature type="compositionally biased region" description="Basic and acidic residues" evidence="4">
    <location>
        <begin position="238"/>
        <end position="256"/>
    </location>
</feature>
<keyword evidence="3" id="KW-0694">RNA-binding</keyword>
<dbReference type="PANTHER" id="PTHR13948">
    <property type="entry name" value="RNA-BINDING PROTEIN"/>
    <property type="match status" value="1"/>
</dbReference>
<evidence type="ECO:0000256" key="1">
    <source>
        <dbReference type="ARBA" id="ARBA00004123"/>
    </source>
</evidence>
<dbReference type="CDD" id="cd16166">
    <property type="entry name" value="OCRE_SUA_like"/>
    <property type="match status" value="1"/>
</dbReference>
<evidence type="ECO:0000313" key="6">
    <source>
        <dbReference type="EMBL" id="KAJ6738492.1"/>
    </source>
</evidence>
<dbReference type="CDD" id="cd12313">
    <property type="entry name" value="RRM1_RRM2_RBM5_like"/>
    <property type="match status" value="1"/>
</dbReference>
<comment type="subcellular location">
    <subcellularLocation>
        <location evidence="1">Nucleus</location>
    </subcellularLocation>
</comment>
<feature type="region of interest" description="Disordered" evidence="4">
    <location>
        <begin position="60"/>
        <end position="96"/>
    </location>
</feature>
<feature type="region of interest" description="Disordered" evidence="4">
    <location>
        <begin position="595"/>
        <end position="618"/>
    </location>
</feature>
<dbReference type="GO" id="GO:0000398">
    <property type="term" value="P:mRNA splicing, via spliceosome"/>
    <property type="evidence" value="ECO:0007669"/>
    <property type="project" value="TreeGrafter"/>
</dbReference>
<name>A0A9Q0ZLB1_9ROSI</name>
<feature type="region of interest" description="Disordered" evidence="4">
    <location>
        <begin position="171"/>
        <end position="268"/>
    </location>
</feature>
<dbReference type="SUPFAM" id="SSF54928">
    <property type="entry name" value="RNA-binding domain, RBD"/>
    <property type="match status" value="2"/>
</dbReference>
<protein>
    <submittedName>
        <fullName evidence="6">RNA-BINDING PROTEIN</fullName>
    </submittedName>
</protein>
<evidence type="ECO:0000256" key="4">
    <source>
        <dbReference type="SAM" id="MobiDB-lite"/>
    </source>
</evidence>
<dbReference type="SMART" id="SM00360">
    <property type="entry name" value="RRM"/>
    <property type="match status" value="2"/>
</dbReference>
<comment type="caution">
    <text evidence="6">The sequence shown here is derived from an EMBL/GenBank/DDBJ whole genome shotgun (WGS) entry which is preliminary data.</text>
</comment>
<dbReference type="EMBL" id="JAPFFM010000010">
    <property type="protein sequence ID" value="KAJ6738492.1"/>
    <property type="molecule type" value="Genomic_DNA"/>
</dbReference>
<proteinExistence type="predicted"/>
<feature type="compositionally biased region" description="Polar residues" evidence="4">
    <location>
        <begin position="733"/>
        <end position="752"/>
    </location>
</feature>
<reference evidence="6" key="1">
    <citation type="submission" date="2022-11" db="EMBL/GenBank/DDBJ databases">
        <authorList>
            <person name="Hyden B.L."/>
            <person name="Feng K."/>
            <person name="Yates T."/>
            <person name="Jawdy S."/>
            <person name="Smart L.B."/>
            <person name="Muchero W."/>
        </authorList>
    </citation>
    <scope>NUCLEOTIDE SEQUENCE</scope>
    <source>
        <tissue evidence="6">Shoot tip</tissue>
    </source>
</reference>
<feature type="compositionally biased region" description="Basic and acidic residues" evidence="4">
    <location>
        <begin position="81"/>
        <end position="96"/>
    </location>
</feature>
<reference evidence="6" key="2">
    <citation type="journal article" date="2023" name="Int. J. Mol. Sci.">
        <title>De Novo Assembly and Annotation of 11 Diverse Shrub Willow (Salix) Genomes Reveals Novel Gene Organization in Sex-Linked Regions.</title>
        <authorList>
            <person name="Hyden B."/>
            <person name="Feng K."/>
            <person name="Yates T.B."/>
            <person name="Jawdy S."/>
            <person name="Cereghino C."/>
            <person name="Smart L.B."/>
            <person name="Muchero W."/>
        </authorList>
    </citation>
    <scope>NUCLEOTIDE SEQUENCE</scope>
    <source>
        <tissue evidence="6">Shoot tip</tissue>
    </source>
</reference>
<keyword evidence="7" id="KW-1185">Reference proteome</keyword>
<dbReference type="Pfam" id="PF17780">
    <property type="entry name" value="OCRE"/>
    <property type="match status" value="1"/>
</dbReference>
<dbReference type="PANTHER" id="PTHR13948:SF3">
    <property type="entry name" value="FI21118P1"/>
    <property type="match status" value="1"/>
</dbReference>
<gene>
    <name evidence="6" type="ORF">OIU74_003447</name>
</gene>
<evidence type="ECO:0000256" key="3">
    <source>
        <dbReference type="PROSITE-ProRule" id="PRU00176"/>
    </source>
</evidence>
<feature type="region of interest" description="Disordered" evidence="4">
    <location>
        <begin position="837"/>
        <end position="891"/>
    </location>
</feature>
<dbReference type="InterPro" id="IPR035979">
    <property type="entry name" value="RBD_domain_sf"/>
</dbReference>
<dbReference type="InterPro" id="IPR012677">
    <property type="entry name" value="Nucleotide-bd_a/b_plait_sf"/>
</dbReference>
<dbReference type="PROSITE" id="PS50102">
    <property type="entry name" value="RRM"/>
    <property type="match status" value="2"/>
</dbReference>
<organism evidence="6 7">
    <name type="scientific">Salix koriyanagi</name>
    <dbReference type="NCBI Taxonomy" id="2511006"/>
    <lineage>
        <taxon>Eukaryota</taxon>
        <taxon>Viridiplantae</taxon>
        <taxon>Streptophyta</taxon>
        <taxon>Embryophyta</taxon>
        <taxon>Tracheophyta</taxon>
        <taxon>Spermatophyta</taxon>
        <taxon>Magnoliopsida</taxon>
        <taxon>eudicotyledons</taxon>
        <taxon>Gunneridae</taxon>
        <taxon>Pentapetalae</taxon>
        <taxon>rosids</taxon>
        <taxon>fabids</taxon>
        <taxon>Malpighiales</taxon>
        <taxon>Salicaceae</taxon>
        <taxon>Saliceae</taxon>
        <taxon>Salix</taxon>
    </lineage>
</organism>
<feature type="compositionally biased region" description="Basic and acidic residues" evidence="4">
    <location>
        <begin position="217"/>
        <end position="226"/>
    </location>
</feature>
<feature type="compositionally biased region" description="Polar residues" evidence="4">
    <location>
        <begin position="524"/>
        <end position="534"/>
    </location>
</feature>
<feature type="region of interest" description="Disordered" evidence="4">
    <location>
        <begin position="701"/>
        <end position="772"/>
    </location>
</feature>
<feature type="compositionally biased region" description="Basic and acidic residues" evidence="4">
    <location>
        <begin position="701"/>
        <end position="714"/>
    </location>
</feature>
<dbReference type="Proteomes" id="UP001151752">
    <property type="component" value="Chromosome 4"/>
</dbReference>
<evidence type="ECO:0000256" key="2">
    <source>
        <dbReference type="ARBA" id="ARBA00023242"/>
    </source>
</evidence>
<sequence>MDPGRYGLQQGWDNNSALEGYGAVHEPNYRGGGSYDERRFINDRYSRDNGYPRHAFPRNILERENYPPPPAVDVWPQSRRRSYEEEYPLDRESRRHERPYFDTYHDIDAVHDRDGSHSIDNYRDHGLDRASRFGERDRDEYAYDDYDYKSRSSYQNREDSRERDYEYGRHSYDSDYERGSRRDGNWRRRGSHDREHDKRGLSQEKSQSPHRRHERSRSRGFDDRPRSRSPRSRSHSRSQREDSYDGGRHERSERRRDREHKRQRGHYDVAPSATVVVKGLSQKTTEEDLYQILAEWGPLRHVRVIKERNSGISRGFAFIDFPSVEAACAMMDRIGDDGLVVDGRKLFFEYSKPTGGAGAHPAFSAMSHELMMHHQQIWLYQIHHPQERKGFEAGPTHVLVVRGLDENADEEMLRYEFSKHAPIKDLRLVRDKFTHVSRGFAFVHFHSVEDATKALDATNGTALEKNGQILRVAYAKSILGPGSSGSSQSSSLATAAIEAAAFAQQYDAVGWAPKEYNPDDKQSVGGQEQAGGQISAQKDDSAAQSAFVWDEASGYYYDAASGFYFDGNTGLYYDGNSGVWYTYDQQTQQYIPYTENNDSKASGKHSENSKSSDGPSNRKAVISAPAATITSSLEKAATLHDAVQAAATAALAAEKKEKEKAKEIKLASKSSILANKKKMNNVLTMWKQRSHEGQATRVALDDSHPSVSADDRHFSAGQSTKSKFKSDTTTTKENTMSSSGVVAVPSAQTTGLESPVKPRPVSNSSGGTLMGVIRGSGRSVVKSDTSYSGPSAGISTSNAVIPLTMAGSSTNADTSSVATPFRTDASALGSYTPPVAAVSGKRRFSEMPLPSSSTHKEQPQTSYRDRAAERRSLYGSSSVGDDLPDMDSRKL</sequence>
<evidence type="ECO:0000313" key="7">
    <source>
        <dbReference type="Proteomes" id="UP001151752"/>
    </source>
</evidence>